<keyword evidence="1" id="KW-0812">Transmembrane</keyword>
<sequence length="276" mass="29375">MNAIWTIAGKEFKDALRNRWILAATALLALLALSLAFVGTAPVGSVRASMMQVTVISLASLSVFLVPLIALMLSYDTIVGDIERGSMLLLMTYPVSRWQLIFGKFLGHSFILSLATTVGYGSAGILIAANAESTSAQDWGAFAGLIGSTILLGSAFISLGYLLSVMVKERATAIGLAVAVWLFFVLLYDMAVLGILVVDQGETLKADLVNLLLLFNPADSFRLLNLTGFDGTAALSGMSSIAGRAILPPWFALGALGAWIMIPFTISGFLFSRREL</sequence>
<accession>A0ABT4LK00</accession>
<feature type="transmembrane region" description="Helical" evidence="1">
    <location>
        <begin position="174"/>
        <end position="198"/>
    </location>
</feature>
<evidence type="ECO:0000313" key="2">
    <source>
        <dbReference type="EMBL" id="MCZ4281402.1"/>
    </source>
</evidence>
<name>A0ABT4LK00_9PROT</name>
<reference evidence="2" key="1">
    <citation type="submission" date="2022-12" db="EMBL/GenBank/DDBJ databases">
        <title>Bacterial isolates from different developmental stages of Nematostella vectensis.</title>
        <authorList>
            <person name="Fraune S."/>
        </authorList>
    </citation>
    <scope>NUCLEOTIDE SEQUENCE</scope>
    <source>
        <strain evidence="2">G21630-S1</strain>
    </source>
</reference>
<dbReference type="Pfam" id="PF12679">
    <property type="entry name" value="ABC2_membrane_2"/>
    <property type="match status" value="1"/>
</dbReference>
<dbReference type="Proteomes" id="UP001069802">
    <property type="component" value="Unassembled WGS sequence"/>
</dbReference>
<organism evidence="2 3">
    <name type="scientific">Kiloniella laminariae</name>
    <dbReference type="NCBI Taxonomy" id="454162"/>
    <lineage>
        <taxon>Bacteria</taxon>
        <taxon>Pseudomonadati</taxon>
        <taxon>Pseudomonadota</taxon>
        <taxon>Alphaproteobacteria</taxon>
        <taxon>Rhodospirillales</taxon>
        <taxon>Kiloniellaceae</taxon>
        <taxon>Kiloniella</taxon>
    </lineage>
</organism>
<feature type="transmembrane region" description="Helical" evidence="1">
    <location>
        <begin position="53"/>
        <end position="75"/>
    </location>
</feature>
<dbReference type="PANTHER" id="PTHR43471">
    <property type="entry name" value="ABC TRANSPORTER PERMEASE"/>
    <property type="match status" value="1"/>
</dbReference>
<evidence type="ECO:0000313" key="3">
    <source>
        <dbReference type="Proteomes" id="UP001069802"/>
    </source>
</evidence>
<evidence type="ECO:0000256" key="1">
    <source>
        <dbReference type="SAM" id="Phobius"/>
    </source>
</evidence>
<proteinExistence type="predicted"/>
<feature type="transmembrane region" description="Helical" evidence="1">
    <location>
        <begin position="105"/>
        <end position="129"/>
    </location>
</feature>
<dbReference type="PANTHER" id="PTHR43471:SF1">
    <property type="entry name" value="ABC TRANSPORTER PERMEASE PROTEIN NOSY-RELATED"/>
    <property type="match status" value="1"/>
</dbReference>
<dbReference type="EMBL" id="JAPWGY010000003">
    <property type="protein sequence ID" value="MCZ4281402.1"/>
    <property type="molecule type" value="Genomic_DNA"/>
</dbReference>
<keyword evidence="3" id="KW-1185">Reference proteome</keyword>
<dbReference type="RefSeq" id="WP_269423554.1">
    <property type="nucleotide sequence ID" value="NZ_JAPWGY010000003.1"/>
</dbReference>
<keyword evidence="1" id="KW-0472">Membrane</keyword>
<keyword evidence="1" id="KW-1133">Transmembrane helix</keyword>
<gene>
    <name evidence="2" type="ORF">O4H49_11480</name>
</gene>
<protein>
    <submittedName>
        <fullName evidence="2">ABC transporter permease</fullName>
    </submittedName>
</protein>
<feature type="transmembrane region" description="Helical" evidence="1">
    <location>
        <begin position="20"/>
        <end position="41"/>
    </location>
</feature>
<feature type="transmembrane region" description="Helical" evidence="1">
    <location>
        <begin position="141"/>
        <end position="162"/>
    </location>
</feature>
<comment type="caution">
    <text evidence="2">The sequence shown here is derived from an EMBL/GenBank/DDBJ whole genome shotgun (WGS) entry which is preliminary data.</text>
</comment>
<feature type="transmembrane region" description="Helical" evidence="1">
    <location>
        <begin position="250"/>
        <end position="271"/>
    </location>
</feature>